<evidence type="ECO:0000313" key="2">
    <source>
        <dbReference type="EMBL" id="KAK3300664.1"/>
    </source>
</evidence>
<evidence type="ECO:0000256" key="1">
    <source>
        <dbReference type="SAM" id="Phobius"/>
    </source>
</evidence>
<organism evidence="2 3">
    <name type="scientific">Chaetomium fimeti</name>
    <dbReference type="NCBI Taxonomy" id="1854472"/>
    <lineage>
        <taxon>Eukaryota</taxon>
        <taxon>Fungi</taxon>
        <taxon>Dikarya</taxon>
        <taxon>Ascomycota</taxon>
        <taxon>Pezizomycotina</taxon>
        <taxon>Sordariomycetes</taxon>
        <taxon>Sordariomycetidae</taxon>
        <taxon>Sordariales</taxon>
        <taxon>Chaetomiaceae</taxon>
        <taxon>Chaetomium</taxon>
    </lineage>
</organism>
<dbReference type="GeneID" id="87836231"/>
<dbReference type="EMBL" id="JAUEPN010000001">
    <property type="protein sequence ID" value="KAK3300664.1"/>
    <property type="molecule type" value="Genomic_DNA"/>
</dbReference>
<accession>A0AAE0LXU3</accession>
<reference evidence="2" key="2">
    <citation type="submission" date="2023-06" db="EMBL/GenBank/DDBJ databases">
        <authorList>
            <consortium name="Lawrence Berkeley National Laboratory"/>
            <person name="Haridas S."/>
            <person name="Hensen N."/>
            <person name="Bonometti L."/>
            <person name="Westerberg I."/>
            <person name="Brannstrom I.O."/>
            <person name="Guillou S."/>
            <person name="Cros-Aarteil S."/>
            <person name="Calhoun S."/>
            <person name="Kuo A."/>
            <person name="Mondo S."/>
            <person name="Pangilinan J."/>
            <person name="Riley R."/>
            <person name="Labutti K."/>
            <person name="Andreopoulos B."/>
            <person name="Lipzen A."/>
            <person name="Chen C."/>
            <person name="Yanf M."/>
            <person name="Daum C."/>
            <person name="Ng V."/>
            <person name="Clum A."/>
            <person name="Steindorff A."/>
            <person name="Ohm R."/>
            <person name="Martin F."/>
            <person name="Silar P."/>
            <person name="Natvig D."/>
            <person name="Lalanne C."/>
            <person name="Gautier V."/>
            <person name="Ament-Velasquez S.L."/>
            <person name="Kruys A."/>
            <person name="Hutchinson M.I."/>
            <person name="Powell A.J."/>
            <person name="Barry K."/>
            <person name="Miller A.N."/>
            <person name="Grigoriev I.V."/>
            <person name="Debuchy R."/>
            <person name="Gladieux P."/>
            <person name="Thoren M.H."/>
            <person name="Johannesson H."/>
        </authorList>
    </citation>
    <scope>NUCLEOTIDE SEQUENCE</scope>
    <source>
        <strain evidence="2">CBS 168.71</strain>
    </source>
</reference>
<dbReference type="AlphaFoldDB" id="A0AAE0LXU3"/>
<name>A0AAE0LXU3_9PEZI</name>
<comment type="caution">
    <text evidence="2">The sequence shown here is derived from an EMBL/GenBank/DDBJ whole genome shotgun (WGS) entry which is preliminary data.</text>
</comment>
<gene>
    <name evidence="2" type="ORF">B0H64DRAFT_20278</name>
</gene>
<dbReference type="RefSeq" id="XP_062664178.1">
    <property type="nucleotide sequence ID" value="XM_062799283.1"/>
</dbReference>
<sequence>MPPSKVIKGSPSTPLSSTTLTAIKVLSLIRIATGAGCLIAPRFTCSLHYHDVPADQAFIVRMVGVREGLVGALLFSAEDKGTGDGGRRAIRRAVWAGIIADAVDIGSLTFGFIMGEVGKPMAGIIGTAAVGAISLAALILRGL</sequence>
<feature type="transmembrane region" description="Helical" evidence="1">
    <location>
        <begin position="121"/>
        <end position="140"/>
    </location>
</feature>
<keyword evidence="3" id="KW-1185">Reference proteome</keyword>
<protein>
    <submittedName>
        <fullName evidence="2">Uncharacterized protein</fullName>
    </submittedName>
</protein>
<keyword evidence="1" id="KW-1133">Transmembrane helix</keyword>
<evidence type="ECO:0000313" key="3">
    <source>
        <dbReference type="Proteomes" id="UP001278766"/>
    </source>
</evidence>
<reference evidence="2" key="1">
    <citation type="journal article" date="2023" name="Mol. Phylogenet. Evol.">
        <title>Genome-scale phylogeny and comparative genomics of the fungal order Sordariales.</title>
        <authorList>
            <person name="Hensen N."/>
            <person name="Bonometti L."/>
            <person name="Westerberg I."/>
            <person name="Brannstrom I.O."/>
            <person name="Guillou S."/>
            <person name="Cros-Aarteil S."/>
            <person name="Calhoun S."/>
            <person name="Haridas S."/>
            <person name="Kuo A."/>
            <person name="Mondo S."/>
            <person name="Pangilinan J."/>
            <person name="Riley R."/>
            <person name="LaButti K."/>
            <person name="Andreopoulos B."/>
            <person name="Lipzen A."/>
            <person name="Chen C."/>
            <person name="Yan M."/>
            <person name="Daum C."/>
            <person name="Ng V."/>
            <person name="Clum A."/>
            <person name="Steindorff A."/>
            <person name="Ohm R.A."/>
            <person name="Martin F."/>
            <person name="Silar P."/>
            <person name="Natvig D.O."/>
            <person name="Lalanne C."/>
            <person name="Gautier V."/>
            <person name="Ament-Velasquez S.L."/>
            <person name="Kruys A."/>
            <person name="Hutchinson M.I."/>
            <person name="Powell A.J."/>
            <person name="Barry K."/>
            <person name="Miller A.N."/>
            <person name="Grigoriev I.V."/>
            <person name="Debuchy R."/>
            <person name="Gladieux P."/>
            <person name="Hiltunen Thoren M."/>
            <person name="Johannesson H."/>
        </authorList>
    </citation>
    <scope>NUCLEOTIDE SEQUENCE</scope>
    <source>
        <strain evidence="2">CBS 168.71</strain>
    </source>
</reference>
<keyword evidence="1" id="KW-0472">Membrane</keyword>
<feature type="transmembrane region" description="Helical" evidence="1">
    <location>
        <begin position="93"/>
        <end position="115"/>
    </location>
</feature>
<dbReference type="Proteomes" id="UP001278766">
    <property type="component" value="Unassembled WGS sequence"/>
</dbReference>
<keyword evidence="1" id="KW-0812">Transmembrane</keyword>
<proteinExistence type="predicted"/>